<dbReference type="InterPro" id="IPR036942">
    <property type="entry name" value="Beta-barrel_TonB_sf"/>
</dbReference>
<dbReference type="Pfam" id="PF13715">
    <property type="entry name" value="CarbopepD_reg_2"/>
    <property type="match status" value="1"/>
</dbReference>
<evidence type="ECO:0000256" key="2">
    <source>
        <dbReference type="ARBA" id="ARBA00022448"/>
    </source>
</evidence>
<sequence>MNTTIYYRLKKAIIFLFFLSSVICMPAARGQQNLQLHFQNKPLKEIFLSIEQQTGYSFLFDENVVNVNRKTSLKASGSLSGILEQLENTTYLDFQISGKNILVKRAGVARLSGKVQDEKGEPLSSVSVFLREFNQYFFTDKDGQFAFNYPTSRAQEVHLSFTMLGRQAQQKQVTLRASDIQLPPTILPVLSVGLEEISINPKVNQNLQSNSSLFIDREVIEQSGALSLNDLLNLIPGQKIAPPSLQQVQQATLRSSVLQTNSASTRDPFSLNSSFGVAIIMDGIAISNNANMQTRNPGISGMGESYVNGFISSLKGSADRLSRYTGDYTFGGTDLRQIATDNIENVEIVAGVPSVRYGDMTDGAIIVNRIAGKTPLNFSMQLRDNATSYGLSKGFSTKKIGSFSFGANFIRSFMDNRDKLKSYDRLGTNMMWSTAAGKERAFTNTFSVDYGRNLDNIRRDADDPTGTFIKFRSYNFSVGNRSNYRIENSFITNIGLNLRYSQNYQNTYQEQEKNELFTIYTDATEPGITKGIYGPGIYTAITNIEGKPVDFSSRLDLTGQFKTGDIEHQLNFGASYNYSKNNGKGQIIDPSRPRNNTTTANADNRSERYYDFSRIHAQNNFGLYAEDVFRAKIADRNLNVRAGLRMDVFEGYSTFSPRSNVNYEILPNLRLGAAFGWSSKAPALAQLYPGPVFYEIPLFQKTAVTPTGSIDEANSLYLLYVDKYTPDNANLKPSTSRQIELSLLYELKEFNISMNVYKKNTDRGITTISEIERITLPQYINNPDPGAELPYLISGSKNYSLSRNLFVNGNRTESRGVELLLSTPKWKAIQTSFNLRGGYVETSYNPIQSRRSFTNPTTNTEYATIGIYPALKRITSSSNAALTSSTHIPKAKLLVNFIAEFNLLRRTNTEASDGVPTGYYTEDGRYFAIENFDLSNINYGHLQIPAAEVRNENQPGVYTNFHLNLSKEISKRLTLAFNVYNVFNYRPQFKRADNSMVIPNGKPTYGAQLRLKL</sequence>
<dbReference type="InterPro" id="IPR039426">
    <property type="entry name" value="TonB-dep_rcpt-like"/>
</dbReference>
<evidence type="ECO:0000313" key="15">
    <source>
        <dbReference type="Proteomes" id="UP000254893"/>
    </source>
</evidence>
<dbReference type="PANTHER" id="PTHR30069:SF29">
    <property type="entry name" value="HEMOGLOBIN AND HEMOGLOBIN-HAPTOGLOBIN-BINDING PROTEIN 1-RELATED"/>
    <property type="match status" value="1"/>
</dbReference>
<dbReference type="GO" id="GO:0044718">
    <property type="term" value="P:siderophore transmembrane transport"/>
    <property type="evidence" value="ECO:0007669"/>
    <property type="project" value="TreeGrafter"/>
</dbReference>
<evidence type="ECO:0000256" key="5">
    <source>
        <dbReference type="ARBA" id="ARBA00022729"/>
    </source>
</evidence>
<dbReference type="Gene3D" id="2.60.40.1120">
    <property type="entry name" value="Carboxypeptidase-like, regulatory domain"/>
    <property type="match status" value="1"/>
</dbReference>
<evidence type="ECO:0000256" key="3">
    <source>
        <dbReference type="ARBA" id="ARBA00022452"/>
    </source>
</evidence>
<dbReference type="Proteomes" id="UP000254893">
    <property type="component" value="Unassembled WGS sequence"/>
</dbReference>
<feature type="domain" description="TonB-dependent receptor-like beta-barrel" evidence="12">
    <location>
        <begin position="446"/>
        <end position="982"/>
    </location>
</feature>
<keyword evidence="6" id="KW-0798">TonB box</keyword>
<dbReference type="Gene3D" id="3.55.50.30">
    <property type="match status" value="1"/>
</dbReference>
<dbReference type="PANTHER" id="PTHR30069">
    <property type="entry name" value="TONB-DEPENDENT OUTER MEMBRANE RECEPTOR"/>
    <property type="match status" value="1"/>
</dbReference>
<dbReference type="InterPro" id="IPR032508">
    <property type="entry name" value="FecR_C"/>
</dbReference>
<keyword evidence="3" id="KW-1134">Transmembrane beta strand</keyword>
<evidence type="ECO:0000256" key="4">
    <source>
        <dbReference type="ARBA" id="ARBA00022692"/>
    </source>
</evidence>
<dbReference type="EMBL" id="UGYW01000002">
    <property type="protein sequence ID" value="SUJ07866.1"/>
    <property type="molecule type" value="Genomic_DNA"/>
</dbReference>
<accession>A0A380BXH2</accession>
<feature type="domain" description="Protein FecR C-terminal" evidence="13">
    <location>
        <begin position="36"/>
        <end position="103"/>
    </location>
</feature>
<proteinExistence type="predicted"/>
<keyword evidence="4" id="KW-0812">Transmembrane</keyword>
<dbReference type="Pfam" id="PF00593">
    <property type="entry name" value="TonB_dep_Rec_b-barrel"/>
    <property type="match status" value="1"/>
</dbReference>
<keyword evidence="9" id="KW-0998">Cell outer membrane</keyword>
<reference evidence="14 15" key="1">
    <citation type="submission" date="2018-06" db="EMBL/GenBank/DDBJ databases">
        <authorList>
            <consortium name="Pathogen Informatics"/>
            <person name="Doyle S."/>
        </authorList>
    </citation>
    <scope>NUCLEOTIDE SEQUENCE [LARGE SCALE GENOMIC DNA]</scope>
    <source>
        <strain evidence="14 15">NCTC11388</strain>
    </source>
</reference>
<dbReference type="Pfam" id="PF16344">
    <property type="entry name" value="FecR_C"/>
    <property type="match status" value="1"/>
</dbReference>
<keyword evidence="8 14" id="KW-0675">Receptor</keyword>
<evidence type="ECO:0000256" key="8">
    <source>
        <dbReference type="ARBA" id="ARBA00023170"/>
    </source>
</evidence>
<keyword evidence="7" id="KW-0472">Membrane</keyword>
<evidence type="ECO:0000256" key="10">
    <source>
        <dbReference type="SAM" id="MobiDB-lite"/>
    </source>
</evidence>
<dbReference type="RefSeq" id="WP_115169887.1">
    <property type="nucleotide sequence ID" value="NZ_UGYW01000002.1"/>
</dbReference>
<evidence type="ECO:0000313" key="14">
    <source>
        <dbReference type="EMBL" id="SUJ07866.1"/>
    </source>
</evidence>
<dbReference type="GO" id="GO:0015344">
    <property type="term" value="F:siderophore uptake transmembrane transporter activity"/>
    <property type="evidence" value="ECO:0007669"/>
    <property type="project" value="TreeGrafter"/>
</dbReference>
<evidence type="ECO:0000256" key="7">
    <source>
        <dbReference type="ARBA" id="ARBA00023136"/>
    </source>
</evidence>
<name>A0A380BXH2_SPHSI</name>
<feature type="chain" id="PRO_5016903793" evidence="11">
    <location>
        <begin position="28"/>
        <end position="1013"/>
    </location>
</feature>
<dbReference type="SUPFAM" id="SSF56935">
    <property type="entry name" value="Porins"/>
    <property type="match status" value="1"/>
</dbReference>
<evidence type="ECO:0000256" key="6">
    <source>
        <dbReference type="ARBA" id="ARBA00023077"/>
    </source>
</evidence>
<keyword evidence="5 11" id="KW-0732">Signal</keyword>
<evidence type="ECO:0000259" key="13">
    <source>
        <dbReference type="Pfam" id="PF16344"/>
    </source>
</evidence>
<evidence type="ECO:0000259" key="12">
    <source>
        <dbReference type="Pfam" id="PF00593"/>
    </source>
</evidence>
<organism evidence="14 15">
    <name type="scientific">Sphingobacterium spiritivorum</name>
    <name type="common">Flavobacterium spiritivorum</name>
    <dbReference type="NCBI Taxonomy" id="258"/>
    <lineage>
        <taxon>Bacteria</taxon>
        <taxon>Pseudomonadati</taxon>
        <taxon>Bacteroidota</taxon>
        <taxon>Sphingobacteriia</taxon>
        <taxon>Sphingobacteriales</taxon>
        <taxon>Sphingobacteriaceae</taxon>
        <taxon>Sphingobacterium</taxon>
    </lineage>
</organism>
<protein>
    <submittedName>
        <fullName evidence="14">Outer membrane receptor for ferrienterochelin and colicins</fullName>
    </submittedName>
</protein>
<evidence type="ECO:0000256" key="11">
    <source>
        <dbReference type="SAM" id="SignalP"/>
    </source>
</evidence>
<evidence type="ECO:0000256" key="1">
    <source>
        <dbReference type="ARBA" id="ARBA00004571"/>
    </source>
</evidence>
<dbReference type="AlphaFoldDB" id="A0A380BXH2"/>
<feature type="signal peptide" evidence="11">
    <location>
        <begin position="1"/>
        <end position="27"/>
    </location>
</feature>
<dbReference type="InterPro" id="IPR000531">
    <property type="entry name" value="Beta-barrel_TonB"/>
</dbReference>
<dbReference type="Gene3D" id="2.40.170.20">
    <property type="entry name" value="TonB-dependent receptor, beta-barrel domain"/>
    <property type="match status" value="1"/>
</dbReference>
<dbReference type="InterPro" id="IPR008969">
    <property type="entry name" value="CarboxyPept-like_regulatory"/>
</dbReference>
<dbReference type="GO" id="GO:0009279">
    <property type="term" value="C:cell outer membrane"/>
    <property type="evidence" value="ECO:0007669"/>
    <property type="project" value="UniProtKB-SubCell"/>
</dbReference>
<dbReference type="InterPro" id="IPR037066">
    <property type="entry name" value="Plug_dom_sf"/>
</dbReference>
<feature type="region of interest" description="Disordered" evidence="10">
    <location>
        <begin position="584"/>
        <end position="603"/>
    </location>
</feature>
<keyword evidence="2" id="KW-0813">Transport</keyword>
<dbReference type="SUPFAM" id="SSF49464">
    <property type="entry name" value="Carboxypeptidase regulatory domain-like"/>
    <property type="match status" value="1"/>
</dbReference>
<comment type="subcellular location">
    <subcellularLocation>
        <location evidence="1">Cell outer membrane</location>
        <topology evidence="1">Multi-pass membrane protein</topology>
    </subcellularLocation>
</comment>
<evidence type="ECO:0000256" key="9">
    <source>
        <dbReference type="ARBA" id="ARBA00023237"/>
    </source>
</evidence>
<gene>
    <name evidence="14" type="ORF">NCTC11388_01836</name>
</gene>
<dbReference type="Gene3D" id="2.170.130.10">
    <property type="entry name" value="TonB-dependent receptor, plug domain"/>
    <property type="match status" value="1"/>
</dbReference>